<keyword evidence="4" id="KW-1185">Reference proteome</keyword>
<evidence type="ECO:0000256" key="2">
    <source>
        <dbReference type="RuleBase" id="RU000461"/>
    </source>
</evidence>
<dbReference type="SUPFAM" id="SSF48264">
    <property type="entry name" value="Cytochrome P450"/>
    <property type="match status" value="1"/>
</dbReference>
<dbReference type="GO" id="GO:0004497">
    <property type="term" value="F:monooxygenase activity"/>
    <property type="evidence" value="ECO:0007669"/>
    <property type="project" value="UniProtKB-KW"/>
</dbReference>
<name>A0AA37V154_9BACT</name>
<dbReference type="PANTHER" id="PTHR46696:SF1">
    <property type="entry name" value="CYTOCHROME P450 YJIB-RELATED"/>
    <property type="match status" value="1"/>
</dbReference>
<keyword evidence="2" id="KW-0503">Monooxygenase</keyword>
<comment type="similarity">
    <text evidence="1 2">Belongs to the cytochrome P450 family.</text>
</comment>
<dbReference type="GO" id="GO:0020037">
    <property type="term" value="F:heme binding"/>
    <property type="evidence" value="ECO:0007669"/>
    <property type="project" value="InterPro"/>
</dbReference>
<gene>
    <name evidence="3" type="ORF">rosag_21580</name>
</gene>
<accession>A0AA37V154</accession>
<reference evidence="3" key="1">
    <citation type="submission" date="2022-08" db="EMBL/GenBank/DDBJ databases">
        <title>Draft genome sequencing of Roseisolibacter agri AW1220.</title>
        <authorList>
            <person name="Tobiishi Y."/>
            <person name="Tonouchi A."/>
        </authorList>
    </citation>
    <scope>NUCLEOTIDE SEQUENCE</scope>
    <source>
        <strain evidence="3">AW1220</strain>
    </source>
</reference>
<dbReference type="AlphaFoldDB" id="A0AA37V154"/>
<evidence type="ECO:0000256" key="1">
    <source>
        <dbReference type="ARBA" id="ARBA00010617"/>
    </source>
</evidence>
<dbReference type="GO" id="GO:0016705">
    <property type="term" value="F:oxidoreductase activity, acting on paired donors, with incorporation or reduction of molecular oxygen"/>
    <property type="evidence" value="ECO:0007669"/>
    <property type="project" value="InterPro"/>
</dbReference>
<dbReference type="PANTHER" id="PTHR46696">
    <property type="entry name" value="P450, PUTATIVE (EUROFUNG)-RELATED"/>
    <property type="match status" value="1"/>
</dbReference>
<dbReference type="GO" id="GO:0005506">
    <property type="term" value="F:iron ion binding"/>
    <property type="evidence" value="ECO:0007669"/>
    <property type="project" value="InterPro"/>
</dbReference>
<organism evidence="3 4">
    <name type="scientific">Roseisolibacter agri</name>
    <dbReference type="NCBI Taxonomy" id="2014610"/>
    <lineage>
        <taxon>Bacteria</taxon>
        <taxon>Pseudomonadati</taxon>
        <taxon>Gemmatimonadota</taxon>
        <taxon>Gemmatimonadia</taxon>
        <taxon>Gemmatimonadales</taxon>
        <taxon>Gemmatimonadaceae</taxon>
        <taxon>Roseisolibacter</taxon>
    </lineage>
</organism>
<keyword evidence="2" id="KW-0408">Iron</keyword>
<evidence type="ECO:0000313" key="4">
    <source>
        <dbReference type="Proteomes" id="UP001161325"/>
    </source>
</evidence>
<dbReference type="PROSITE" id="PS00086">
    <property type="entry name" value="CYTOCHROME_P450"/>
    <property type="match status" value="1"/>
</dbReference>
<dbReference type="InterPro" id="IPR017972">
    <property type="entry name" value="Cyt_P450_CS"/>
</dbReference>
<dbReference type="EMBL" id="BRXS01000003">
    <property type="protein sequence ID" value="GLC25645.1"/>
    <property type="molecule type" value="Genomic_DNA"/>
</dbReference>
<proteinExistence type="inferred from homology"/>
<dbReference type="InterPro" id="IPR036396">
    <property type="entry name" value="Cyt_P450_sf"/>
</dbReference>
<dbReference type="CDD" id="cd00302">
    <property type="entry name" value="cytochrome_P450"/>
    <property type="match status" value="1"/>
</dbReference>
<protein>
    <submittedName>
        <fullName evidence="3">Cytochrome P450</fullName>
    </submittedName>
</protein>
<dbReference type="Proteomes" id="UP001161325">
    <property type="component" value="Unassembled WGS sequence"/>
</dbReference>
<comment type="caution">
    <text evidence="3">The sequence shown here is derived from an EMBL/GenBank/DDBJ whole genome shotgun (WGS) entry which is preliminary data.</text>
</comment>
<dbReference type="RefSeq" id="WP_284350102.1">
    <property type="nucleotide sequence ID" value="NZ_BRXS01000003.1"/>
</dbReference>
<sequence>MSATAAWHDARVNAAAHPFGWPLTRLVRCAGPVVRVPGLGLVVSGAALCHEVLTRDRDFAKNGPGSFAATMTRFLGPAALSNMDGDAHQRLRARVADLLAPAPAEALLALAEAPLARLRAELTAGDAVDLVPRARALSGRVALDMLGVTADDGDDSALALLALGERIAAGLGFRAPSARRARAMHADCDRLAAMARARWDAPDVAPRSVIGRLRALGLTFEEARGVLSILLLAGAITTAAALPRLVALLVDGQQWEAARARAQYDLGAVLAEGLRFAAPVPATVRIAARDVSLDGRRVREGTRVVVLACNAARDPALFPDPDRFDVTRTHDARARHLWFGAGPHFCIGFALAQRQLRRTLEALLAVPGTPRIVHRRAARGALIPAYASLVLRVEPA</sequence>
<evidence type="ECO:0000313" key="3">
    <source>
        <dbReference type="EMBL" id="GLC25645.1"/>
    </source>
</evidence>
<keyword evidence="2" id="KW-0560">Oxidoreductase</keyword>
<dbReference type="Gene3D" id="1.10.630.10">
    <property type="entry name" value="Cytochrome P450"/>
    <property type="match status" value="1"/>
</dbReference>
<dbReference type="Pfam" id="PF00067">
    <property type="entry name" value="p450"/>
    <property type="match status" value="1"/>
</dbReference>
<keyword evidence="2" id="KW-0349">Heme</keyword>
<dbReference type="InterPro" id="IPR001128">
    <property type="entry name" value="Cyt_P450"/>
</dbReference>
<keyword evidence="2" id="KW-0479">Metal-binding</keyword>